<dbReference type="EMBL" id="JBHSGA010000018">
    <property type="protein sequence ID" value="MFC4528054.1"/>
    <property type="molecule type" value="Genomic_DNA"/>
</dbReference>
<reference evidence="2" key="1">
    <citation type="journal article" date="2019" name="Int. J. Syst. Evol. Microbiol.">
        <title>The Global Catalogue of Microorganisms (GCM) 10K type strain sequencing project: providing services to taxonomists for standard genome sequencing and annotation.</title>
        <authorList>
            <consortium name="The Broad Institute Genomics Platform"/>
            <consortium name="The Broad Institute Genome Sequencing Center for Infectious Disease"/>
            <person name="Wu L."/>
            <person name="Ma J."/>
        </authorList>
    </citation>
    <scope>NUCLEOTIDE SEQUENCE [LARGE SCALE GENOMIC DNA]</scope>
    <source>
        <strain evidence="2">CCM 4481</strain>
    </source>
</reference>
<organism evidence="1 2">
    <name type="scientific">Dyella halodurans</name>
    <dbReference type="NCBI Taxonomy" id="1920171"/>
    <lineage>
        <taxon>Bacteria</taxon>
        <taxon>Pseudomonadati</taxon>
        <taxon>Pseudomonadota</taxon>
        <taxon>Gammaproteobacteria</taxon>
        <taxon>Lysobacterales</taxon>
        <taxon>Rhodanobacteraceae</taxon>
        <taxon>Dyella</taxon>
    </lineage>
</organism>
<dbReference type="RefSeq" id="WP_380004676.1">
    <property type="nucleotide sequence ID" value="NZ_JBHSGA010000018.1"/>
</dbReference>
<dbReference type="Proteomes" id="UP001595961">
    <property type="component" value="Unassembled WGS sequence"/>
</dbReference>
<proteinExistence type="predicted"/>
<feature type="non-terminal residue" evidence="1">
    <location>
        <position position="110"/>
    </location>
</feature>
<protein>
    <submittedName>
        <fullName evidence="1">Uncharacterized protein</fullName>
    </submittedName>
</protein>
<evidence type="ECO:0000313" key="1">
    <source>
        <dbReference type="EMBL" id="MFC4528054.1"/>
    </source>
</evidence>
<keyword evidence="2" id="KW-1185">Reference proteome</keyword>
<comment type="caution">
    <text evidence="1">The sequence shown here is derived from an EMBL/GenBank/DDBJ whole genome shotgun (WGS) entry which is preliminary data.</text>
</comment>
<accession>A0ABV9C4P8</accession>
<sequence length="110" mass="11882">MNDARDYYAPGLGLRLTPPGGRVLAMVRLPSVVARLLIMTEGSPCRVQLASSAPSPLRGEGWDEGRVLAVARQLSVAARVPLTQRAFRTAAAVRVTFLLLAQKKSNPKKM</sequence>
<name>A0ABV9C4P8_9GAMM</name>
<evidence type="ECO:0000313" key="2">
    <source>
        <dbReference type="Proteomes" id="UP001595961"/>
    </source>
</evidence>
<gene>
    <name evidence="1" type="ORF">ACFO5W_15535</name>
</gene>